<evidence type="ECO:0000256" key="5">
    <source>
        <dbReference type="ARBA" id="ARBA00023163"/>
    </source>
</evidence>
<organism evidence="11 12">
    <name type="scientific">Lineolata rhizophorae</name>
    <dbReference type="NCBI Taxonomy" id="578093"/>
    <lineage>
        <taxon>Eukaryota</taxon>
        <taxon>Fungi</taxon>
        <taxon>Dikarya</taxon>
        <taxon>Ascomycota</taxon>
        <taxon>Pezizomycotina</taxon>
        <taxon>Dothideomycetes</taxon>
        <taxon>Dothideomycetes incertae sedis</taxon>
        <taxon>Lineolatales</taxon>
        <taxon>Lineolataceae</taxon>
        <taxon>Lineolata</taxon>
    </lineage>
</organism>
<dbReference type="GO" id="GO:0006362">
    <property type="term" value="P:transcription elongation by RNA polymerase I"/>
    <property type="evidence" value="ECO:0007669"/>
    <property type="project" value="UniProtKB-ARBA"/>
</dbReference>
<dbReference type="InterPro" id="IPR005576">
    <property type="entry name" value="Rpb7-like_N"/>
</dbReference>
<feature type="domain" description="RNA polymerase Rpb7-like N-terminal" evidence="9">
    <location>
        <begin position="99"/>
        <end position="147"/>
    </location>
</feature>
<dbReference type="InterPro" id="IPR036898">
    <property type="entry name" value="RNA_pol_Rpb7-like_N_sf"/>
</dbReference>
<keyword evidence="12" id="KW-1185">Reference proteome</keyword>
<dbReference type="PANTHER" id="PTHR12709:SF5">
    <property type="entry name" value="DNA-DIRECTED RNA POLYMERASE I SUBUNIT RPA43"/>
    <property type="match status" value="1"/>
</dbReference>
<dbReference type="EMBL" id="MU001690">
    <property type="protein sequence ID" value="KAF2454623.1"/>
    <property type="molecule type" value="Genomic_DNA"/>
</dbReference>
<accession>A0A6A6NTM6</accession>
<name>A0A6A6NTM6_9PEZI</name>
<dbReference type="OrthoDB" id="10250504at2759"/>
<dbReference type="PANTHER" id="PTHR12709">
    <property type="entry name" value="DNA-DIRECTED RNA POLYMERASE II, III"/>
    <property type="match status" value="1"/>
</dbReference>
<evidence type="ECO:0000256" key="3">
    <source>
        <dbReference type="ARBA" id="ARBA00022478"/>
    </source>
</evidence>
<evidence type="ECO:0000256" key="1">
    <source>
        <dbReference type="ARBA" id="ARBA00004604"/>
    </source>
</evidence>
<dbReference type="FunFam" id="3.30.1490.120:FF:000004">
    <property type="entry name" value="RNA polymerase I subunit Rpa43"/>
    <property type="match status" value="1"/>
</dbReference>
<dbReference type="AlphaFoldDB" id="A0A6A6NTM6"/>
<dbReference type="CDD" id="cd04328">
    <property type="entry name" value="RNAP_I_Rpa43_N"/>
    <property type="match status" value="1"/>
</dbReference>
<evidence type="ECO:0000256" key="7">
    <source>
        <dbReference type="RuleBase" id="RU369086"/>
    </source>
</evidence>
<dbReference type="Proteomes" id="UP000799766">
    <property type="component" value="Unassembled WGS sequence"/>
</dbReference>
<evidence type="ECO:0000256" key="6">
    <source>
        <dbReference type="ARBA" id="ARBA00023242"/>
    </source>
</evidence>
<reference evidence="11" key="1">
    <citation type="journal article" date="2020" name="Stud. Mycol.">
        <title>101 Dothideomycetes genomes: a test case for predicting lifestyles and emergence of pathogens.</title>
        <authorList>
            <person name="Haridas S."/>
            <person name="Albert R."/>
            <person name="Binder M."/>
            <person name="Bloem J."/>
            <person name="Labutti K."/>
            <person name="Salamov A."/>
            <person name="Andreopoulos B."/>
            <person name="Baker S."/>
            <person name="Barry K."/>
            <person name="Bills G."/>
            <person name="Bluhm B."/>
            <person name="Cannon C."/>
            <person name="Castanera R."/>
            <person name="Culley D."/>
            <person name="Daum C."/>
            <person name="Ezra D."/>
            <person name="Gonzalez J."/>
            <person name="Henrissat B."/>
            <person name="Kuo A."/>
            <person name="Liang C."/>
            <person name="Lipzen A."/>
            <person name="Lutzoni F."/>
            <person name="Magnuson J."/>
            <person name="Mondo S."/>
            <person name="Nolan M."/>
            <person name="Ohm R."/>
            <person name="Pangilinan J."/>
            <person name="Park H.-J."/>
            <person name="Ramirez L."/>
            <person name="Alfaro M."/>
            <person name="Sun H."/>
            <person name="Tritt A."/>
            <person name="Yoshinaga Y."/>
            <person name="Zwiers L.-H."/>
            <person name="Turgeon B."/>
            <person name="Goodwin S."/>
            <person name="Spatafora J."/>
            <person name="Crous P."/>
            <person name="Grigoriev I."/>
        </authorList>
    </citation>
    <scope>NUCLEOTIDE SEQUENCE</scope>
    <source>
        <strain evidence="11">ATCC 16933</strain>
    </source>
</reference>
<sequence length="352" mass="39565">MASAIASPEVSNRKKRKEHKKRKKHHHDSEKKSSKKRRREELDEPAAEVARETSPKKKQRMHADYDSLFHQAESGADVPAWFKNAPAAPDSPFMLQTTSMYLPLSPITLSDPIDGIRAEHLSPLLLTYSPMLKGIVLSYGNIRLSEQPHSGQKEGEQVLARCVGEYGPCFVWVTVDFLLIKPRRGLTVEGWVNLQNESHLGLVCWNFFNVSVDRKRLPQSWKWVEPGLAGHQNRASNGGTNHEEVENGYFVDGKGRKVEGFIQFRLRDFETVPSIESGTEFVSLEGTLISDEEERELAVRELQKKQGKVNGIVRQSPHPVPLPSSLKPSGATDKSPKTSKSKKPCKKDKGKD</sequence>
<dbReference type="InterPro" id="IPR045113">
    <property type="entry name" value="Rpb7-like"/>
</dbReference>
<evidence type="ECO:0000313" key="12">
    <source>
        <dbReference type="Proteomes" id="UP000799766"/>
    </source>
</evidence>
<keyword evidence="3 7" id="KW-0240">DNA-directed RNA polymerase</keyword>
<feature type="domain" description="RPA43 OB" evidence="10">
    <location>
        <begin position="182"/>
        <end position="289"/>
    </location>
</feature>
<dbReference type="Gene3D" id="3.30.1490.120">
    <property type="entry name" value="RNA polymerase Rpb7-like, N-terminal domain"/>
    <property type="match status" value="1"/>
</dbReference>
<feature type="compositionally biased region" description="Basic residues" evidence="8">
    <location>
        <begin position="13"/>
        <end position="26"/>
    </location>
</feature>
<feature type="region of interest" description="Disordered" evidence="8">
    <location>
        <begin position="306"/>
        <end position="352"/>
    </location>
</feature>
<feature type="compositionally biased region" description="Basic and acidic residues" evidence="8">
    <location>
        <begin position="49"/>
        <end position="62"/>
    </location>
</feature>
<evidence type="ECO:0000313" key="11">
    <source>
        <dbReference type="EMBL" id="KAF2454623.1"/>
    </source>
</evidence>
<feature type="compositionally biased region" description="Basic residues" evidence="8">
    <location>
        <begin position="337"/>
        <end position="346"/>
    </location>
</feature>
<dbReference type="Pfam" id="PF03876">
    <property type="entry name" value="SHS2_Rpb7-N"/>
    <property type="match status" value="1"/>
</dbReference>
<keyword evidence="4" id="KW-0597">Phosphoprotein</keyword>
<evidence type="ECO:0000256" key="8">
    <source>
        <dbReference type="SAM" id="MobiDB-lite"/>
    </source>
</evidence>
<dbReference type="GO" id="GO:0005736">
    <property type="term" value="C:RNA polymerase I complex"/>
    <property type="evidence" value="ECO:0007669"/>
    <property type="project" value="TreeGrafter"/>
</dbReference>
<dbReference type="Gene3D" id="2.40.50.1060">
    <property type="match status" value="1"/>
</dbReference>
<evidence type="ECO:0000259" key="10">
    <source>
        <dbReference type="Pfam" id="PF17875"/>
    </source>
</evidence>
<dbReference type="Pfam" id="PF17875">
    <property type="entry name" value="RPA43_OB"/>
    <property type="match status" value="1"/>
</dbReference>
<evidence type="ECO:0000259" key="9">
    <source>
        <dbReference type="Pfam" id="PF03876"/>
    </source>
</evidence>
<dbReference type="InterPro" id="IPR041178">
    <property type="entry name" value="RPA43_OB"/>
</dbReference>
<keyword evidence="6 7" id="KW-0539">Nucleus</keyword>
<comment type="similarity">
    <text evidence="2">Belongs to the eukaryotic RPA43 RNA polymerase subunit family.</text>
</comment>
<protein>
    <recommendedName>
        <fullName evidence="7">DNA-directed RNA polymerase subunit</fullName>
    </recommendedName>
</protein>
<keyword evidence="5 7" id="KW-0804">Transcription</keyword>
<evidence type="ECO:0000256" key="2">
    <source>
        <dbReference type="ARBA" id="ARBA00005930"/>
    </source>
</evidence>
<feature type="region of interest" description="Disordered" evidence="8">
    <location>
        <begin position="1"/>
        <end position="62"/>
    </location>
</feature>
<proteinExistence type="inferred from homology"/>
<evidence type="ECO:0000256" key="4">
    <source>
        <dbReference type="ARBA" id="ARBA00022553"/>
    </source>
</evidence>
<comment type="subcellular location">
    <subcellularLocation>
        <location evidence="1">Nucleus</location>
        <location evidence="1">Nucleolus</location>
    </subcellularLocation>
</comment>
<dbReference type="InterPro" id="IPR041901">
    <property type="entry name" value="RNAP_I_Rpa43_N"/>
</dbReference>
<gene>
    <name evidence="11" type="ORF">BDY21DRAFT_352295</name>
</gene>
<dbReference type="GO" id="GO:0006361">
    <property type="term" value="P:transcription initiation at RNA polymerase I promoter"/>
    <property type="evidence" value="ECO:0007669"/>
    <property type="project" value="UniProtKB-ARBA"/>
</dbReference>
<comment type="function">
    <text evidence="7">DNA-dependent RNA polymerase which catalyzes the transcription of DNA into RNA using the four ribonucleoside triphosphates as substrates.</text>
</comment>